<feature type="domain" description="p-hydroxybenzoic acid efflux pump subunit AaeA-like beta-barrel" evidence="4">
    <location>
        <begin position="120"/>
        <end position="211"/>
    </location>
</feature>
<evidence type="ECO:0000256" key="2">
    <source>
        <dbReference type="ARBA" id="ARBA00023054"/>
    </source>
</evidence>
<proteinExistence type="predicted"/>
<keyword evidence="3" id="KW-1133">Transmembrane helix</keyword>
<dbReference type="Pfam" id="PF25997">
    <property type="entry name" value="BSH_YhbJ"/>
    <property type="match status" value="1"/>
</dbReference>
<evidence type="ECO:0000313" key="6">
    <source>
        <dbReference type="EMBL" id="KIL38263.1"/>
    </source>
</evidence>
<protein>
    <recommendedName>
        <fullName evidence="8">HlyD family secretion protein</fullName>
    </recommendedName>
</protein>
<keyword evidence="3" id="KW-0472">Membrane</keyword>
<dbReference type="InterPro" id="IPR058635">
    <property type="entry name" value="BSH_YhbJ"/>
</dbReference>
<keyword evidence="3" id="KW-0812">Transmembrane</keyword>
<evidence type="ECO:0000256" key="3">
    <source>
        <dbReference type="SAM" id="Phobius"/>
    </source>
</evidence>
<keyword evidence="7" id="KW-1185">Reference proteome</keyword>
<dbReference type="Proteomes" id="UP000031967">
    <property type="component" value="Unassembled WGS sequence"/>
</dbReference>
<feature type="transmembrane region" description="Helical" evidence="3">
    <location>
        <begin position="5"/>
        <end position="26"/>
    </location>
</feature>
<evidence type="ECO:0000313" key="7">
    <source>
        <dbReference type="Proteomes" id="UP000031967"/>
    </source>
</evidence>
<name>A0ABR5AB67_9BACL</name>
<evidence type="ECO:0000259" key="5">
    <source>
        <dbReference type="Pfam" id="PF25997"/>
    </source>
</evidence>
<evidence type="ECO:0000256" key="1">
    <source>
        <dbReference type="ARBA" id="ARBA00004196"/>
    </source>
</evidence>
<dbReference type="Pfam" id="PF25963">
    <property type="entry name" value="Beta-barrel_AAEA"/>
    <property type="match status" value="1"/>
</dbReference>
<sequence length="212" mass="22223">MNKIVIINIIVLIVLIGGAGAAAYYYNQTVNYVATDNAKVDGQPVNIAATTSGQLTDWFGDIGKSFRSGDRVATIQPPAGASKVDLALPTDGTIVQQSAVPGSFVAAGTVLARAYDFNHLWVTANIDETRIKDIKQGQTVDVYIDAFPGTTLTGHVDKIGLATAATFSLLPTSNATANYTKVTQVIPVTISLDGYKGVGIVPGMNASVRVHI</sequence>
<dbReference type="InterPro" id="IPR058634">
    <property type="entry name" value="AaeA-lik-b-barrel"/>
</dbReference>
<dbReference type="RefSeq" id="WP_041051543.1">
    <property type="nucleotide sequence ID" value="NZ_JXAK01000068.1"/>
</dbReference>
<gene>
    <name evidence="6" type="ORF">SD70_27445</name>
</gene>
<reference evidence="6 7" key="1">
    <citation type="submission" date="2014-12" db="EMBL/GenBank/DDBJ databases">
        <title>Draft genome sequence of Paenibacillus kamchatkensis strain B-2647.</title>
        <authorList>
            <person name="Karlyshev A.V."/>
            <person name="Kudryashova E.B."/>
        </authorList>
    </citation>
    <scope>NUCLEOTIDE SEQUENCE [LARGE SCALE GENOMIC DNA]</scope>
    <source>
        <strain evidence="6 7">VKM B-2647</strain>
    </source>
</reference>
<comment type="caution">
    <text evidence="6">The sequence shown here is derived from an EMBL/GenBank/DDBJ whole genome shotgun (WGS) entry which is preliminary data.</text>
</comment>
<comment type="subcellular location">
    <subcellularLocation>
        <location evidence="1">Cell envelope</location>
    </subcellularLocation>
</comment>
<accession>A0ABR5AB67</accession>
<dbReference type="PANTHER" id="PTHR32347">
    <property type="entry name" value="EFFLUX SYSTEM COMPONENT YKNX-RELATED"/>
    <property type="match status" value="1"/>
</dbReference>
<evidence type="ECO:0008006" key="8">
    <source>
        <dbReference type="Google" id="ProtNLM"/>
    </source>
</evidence>
<organism evidence="6 7">
    <name type="scientific">Gordoniibacillus kamchatkensis</name>
    <dbReference type="NCBI Taxonomy" id="1590651"/>
    <lineage>
        <taxon>Bacteria</taxon>
        <taxon>Bacillati</taxon>
        <taxon>Bacillota</taxon>
        <taxon>Bacilli</taxon>
        <taxon>Bacillales</taxon>
        <taxon>Paenibacillaceae</taxon>
        <taxon>Gordoniibacillus</taxon>
    </lineage>
</organism>
<dbReference type="Gene3D" id="2.40.30.170">
    <property type="match status" value="1"/>
</dbReference>
<keyword evidence="2" id="KW-0175">Coiled coil</keyword>
<dbReference type="EMBL" id="JXAK01000068">
    <property type="protein sequence ID" value="KIL38263.1"/>
    <property type="molecule type" value="Genomic_DNA"/>
</dbReference>
<evidence type="ECO:0000259" key="4">
    <source>
        <dbReference type="Pfam" id="PF25963"/>
    </source>
</evidence>
<feature type="domain" description="YhbJ barrel-sandwich hybrid" evidence="5">
    <location>
        <begin position="46"/>
        <end position="116"/>
    </location>
</feature>
<dbReference type="InterPro" id="IPR050465">
    <property type="entry name" value="UPF0194_transport"/>
</dbReference>